<dbReference type="EMBL" id="CH964154">
    <property type="protein sequence ID" value="EDW79866.2"/>
    <property type="molecule type" value="Genomic_DNA"/>
</dbReference>
<keyword evidence="3" id="KW-0964">Secreted</keyword>
<evidence type="ECO:0000256" key="1">
    <source>
        <dbReference type="ARBA" id="ARBA00004613"/>
    </source>
</evidence>
<reference evidence="5 6" key="1">
    <citation type="journal article" date="2007" name="Nature">
        <title>Evolution of genes and genomes on the Drosophila phylogeny.</title>
        <authorList>
            <consortium name="Drosophila 12 Genomes Consortium"/>
            <person name="Clark A.G."/>
            <person name="Eisen M.B."/>
            <person name="Smith D.R."/>
            <person name="Bergman C.M."/>
            <person name="Oliver B."/>
            <person name="Markow T.A."/>
            <person name="Kaufman T.C."/>
            <person name="Kellis M."/>
            <person name="Gelbart W."/>
            <person name="Iyer V.N."/>
            <person name="Pollard D.A."/>
            <person name="Sackton T.B."/>
            <person name="Larracuente A.M."/>
            <person name="Singh N.D."/>
            <person name="Abad J.P."/>
            <person name="Abt D.N."/>
            <person name="Adryan B."/>
            <person name="Aguade M."/>
            <person name="Akashi H."/>
            <person name="Anderson W.W."/>
            <person name="Aquadro C.F."/>
            <person name="Ardell D.H."/>
            <person name="Arguello R."/>
            <person name="Artieri C.G."/>
            <person name="Barbash D.A."/>
            <person name="Barker D."/>
            <person name="Barsanti P."/>
            <person name="Batterham P."/>
            <person name="Batzoglou S."/>
            <person name="Begun D."/>
            <person name="Bhutkar A."/>
            <person name="Blanco E."/>
            <person name="Bosak S.A."/>
            <person name="Bradley R.K."/>
            <person name="Brand A.D."/>
            <person name="Brent M.R."/>
            <person name="Brooks A.N."/>
            <person name="Brown R.H."/>
            <person name="Butlin R.K."/>
            <person name="Caggese C."/>
            <person name="Calvi B.R."/>
            <person name="Bernardo de Carvalho A."/>
            <person name="Caspi A."/>
            <person name="Castrezana S."/>
            <person name="Celniker S.E."/>
            <person name="Chang J.L."/>
            <person name="Chapple C."/>
            <person name="Chatterji S."/>
            <person name="Chinwalla A."/>
            <person name="Civetta A."/>
            <person name="Clifton S.W."/>
            <person name="Comeron J.M."/>
            <person name="Costello J.C."/>
            <person name="Coyne J.A."/>
            <person name="Daub J."/>
            <person name="David R.G."/>
            <person name="Delcher A.L."/>
            <person name="Delehaunty K."/>
            <person name="Do C.B."/>
            <person name="Ebling H."/>
            <person name="Edwards K."/>
            <person name="Eickbush T."/>
            <person name="Evans J.D."/>
            <person name="Filipski A."/>
            <person name="Findeiss S."/>
            <person name="Freyhult E."/>
            <person name="Fulton L."/>
            <person name="Fulton R."/>
            <person name="Garcia A.C."/>
            <person name="Gardiner A."/>
            <person name="Garfield D.A."/>
            <person name="Garvin B.E."/>
            <person name="Gibson G."/>
            <person name="Gilbert D."/>
            <person name="Gnerre S."/>
            <person name="Godfrey J."/>
            <person name="Good R."/>
            <person name="Gotea V."/>
            <person name="Gravely B."/>
            <person name="Greenberg A.J."/>
            <person name="Griffiths-Jones S."/>
            <person name="Gross S."/>
            <person name="Guigo R."/>
            <person name="Gustafson E.A."/>
            <person name="Haerty W."/>
            <person name="Hahn M.W."/>
            <person name="Halligan D.L."/>
            <person name="Halpern A.L."/>
            <person name="Halter G.M."/>
            <person name="Han M.V."/>
            <person name="Heger A."/>
            <person name="Hillier L."/>
            <person name="Hinrichs A.S."/>
            <person name="Holmes I."/>
            <person name="Hoskins R.A."/>
            <person name="Hubisz M.J."/>
            <person name="Hultmark D."/>
            <person name="Huntley M.A."/>
            <person name="Jaffe D.B."/>
            <person name="Jagadeeshan S."/>
            <person name="Jeck W.R."/>
            <person name="Johnson J."/>
            <person name="Jones C.D."/>
            <person name="Jordan W.C."/>
            <person name="Karpen G.H."/>
            <person name="Kataoka E."/>
            <person name="Keightley P.D."/>
            <person name="Kheradpour P."/>
            <person name="Kirkness E.F."/>
            <person name="Koerich L.B."/>
            <person name="Kristiansen K."/>
            <person name="Kudrna D."/>
            <person name="Kulathinal R.J."/>
            <person name="Kumar S."/>
            <person name="Kwok R."/>
            <person name="Lander E."/>
            <person name="Langley C.H."/>
            <person name="Lapoint R."/>
            <person name="Lazzaro B.P."/>
            <person name="Lee S.J."/>
            <person name="Levesque L."/>
            <person name="Li R."/>
            <person name="Lin C.F."/>
            <person name="Lin M.F."/>
            <person name="Lindblad-Toh K."/>
            <person name="Llopart A."/>
            <person name="Long M."/>
            <person name="Low L."/>
            <person name="Lozovsky E."/>
            <person name="Lu J."/>
            <person name="Luo M."/>
            <person name="Machado C.A."/>
            <person name="Makalowski W."/>
            <person name="Marzo M."/>
            <person name="Matsuda M."/>
            <person name="Matzkin L."/>
            <person name="McAllister B."/>
            <person name="McBride C.S."/>
            <person name="McKernan B."/>
            <person name="McKernan K."/>
            <person name="Mendez-Lago M."/>
            <person name="Minx P."/>
            <person name="Mollenhauer M.U."/>
            <person name="Montooth K."/>
            <person name="Mount S.M."/>
            <person name="Mu X."/>
            <person name="Myers E."/>
            <person name="Negre B."/>
            <person name="Newfeld S."/>
            <person name="Nielsen R."/>
            <person name="Noor M.A."/>
            <person name="O'Grady P."/>
            <person name="Pachter L."/>
            <person name="Papaceit M."/>
            <person name="Parisi M.J."/>
            <person name="Parisi M."/>
            <person name="Parts L."/>
            <person name="Pedersen J.S."/>
            <person name="Pesole G."/>
            <person name="Phillippy A.M."/>
            <person name="Ponting C.P."/>
            <person name="Pop M."/>
            <person name="Porcelli D."/>
            <person name="Powell J.R."/>
            <person name="Prohaska S."/>
            <person name="Pruitt K."/>
            <person name="Puig M."/>
            <person name="Quesneville H."/>
            <person name="Ram K.R."/>
            <person name="Rand D."/>
            <person name="Rasmussen M.D."/>
            <person name="Reed L.K."/>
            <person name="Reenan R."/>
            <person name="Reily A."/>
            <person name="Remington K.A."/>
            <person name="Rieger T.T."/>
            <person name="Ritchie M.G."/>
            <person name="Robin C."/>
            <person name="Rogers Y.H."/>
            <person name="Rohde C."/>
            <person name="Rozas J."/>
            <person name="Rubenfield M.J."/>
            <person name="Ruiz A."/>
            <person name="Russo S."/>
            <person name="Salzberg S.L."/>
            <person name="Sanchez-Gracia A."/>
            <person name="Saranga D.J."/>
            <person name="Sato H."/>
            <person name="Schaeffer S.W."/>
            <person name="Schatz M.C."/>
            <person name="Schlenke T."/>
            <person name="Schwartz R."/>
            <person name="Segarra C."/>
            <person name="Singh R.S."/>
            <person name="Sirot L."/>
            <person name="Sirota M."/>
            <person name="Sisneros N.B."/>
            <person name="Smith C.D."/>
            <person name="Smith T.F."/>
            <person name="Spieth J."/>
            <person name="Stage D.E."/>
            <person name="Stark A."/>
            <person name="Stephan W."/>
            <person name="Strausberg R.L."/>
            <person name="Strempel S."/>
            <person name="Sturgill D."/>
            <person name="Sutton G."/>
            <person name="Sutton G.G."/>
            <person name="Tao W."/>
            <person name="Teichmann S."/>
            <person name="Tobari Y.N."/>
            <person name="Tomimura Y."/>
            <person name="Tsolas J.M."/>
            <person name="Valente V.L."/>
            <person name="Venter E."/>
            <person name="Venter J.C."/>
            <person name="Vicario S."/>
            <person name="Vieira F.G."/>
            <person name="Vilella A.J."/>
            <person name="Villasante A."/>
            <person name="Walenz B."/>
            <person name="Wang J."/>
            <person name="Wasserman M."/>
            <person name="Watts T."/>
            <person name="Wilson D."/>
            <person name="Wilson R.K."/>
            <person name="Wing R.A."/>
            <person name="Wolfner M.F."/>
            <person name="Wong A."/>
            <person name="Wong G.K."/>
            <person name="Wu C.I."/>
            <person name="Wu G."/>
            <person name="Yamamoto D."/>
            <person name="Yang H.P."/>
            <person name="Yang S.P."/>
            <person name="Yorke J.A."/>
            <person name="Yoshida K."/>
            <person name="Zdobnov E."/>
            <person name="Zhang P."/>
            <person name="Zhang Y."/>
            <person name="Zimin A.V."/>
            <person name="Baldwin J."/>
            <person name="Abdouelleil A."/>
            <person name="Abdulkadir J."/>
            <person name="Abebe A."/>
            <person name="Abera B."/>
            <person name="Abreu J."/>
            <person name="Acer S.C."/>
            <person name="Aftuck L."/>
            <person name="Alexander A."/>
            <person name="An P."/>
            <person name="Anderson E."/>
            <person name="Anderson S."/>
            <person name="Arachi H."/>
            <person name="Azer M."/>
            <person name="Bachantsang P."/>
            <person name="Barry A."/>
            <person name="Bayul T."/>
            <person name="Berlin A."/>
            <person name="Bessette D."/>
            <person name="Bloom T."/>
            <person name="Blye J."/>
            <person name="Boguslavskiy L."/>
            <person name="Bonnet C."/>
            <person name="Boukhgalter B."/>
            <person name="Bourzgui I."/>
            <person name="Brown A."/>
            <person name="Cahill P."/>
            <person name="Channer S."/>
            <person name="Cheshatsang Y."/>
            <person name="Chuda L."/>
            <person name="Citroen M."/>
            <person name="Collymore A."/>
            <person name="Cooke P."/>
            <person name="Costello M."/>
            <person name="D'Aco K."/>
            <person name="Daza R."/>
            <person name="De Haan G."/>
            <person name="DeGray S."/>
            <person name="DeMaso C."/>
            <person name="Dhargay N."/>
            <person name="Dooley K."/>
            <person name="Dooley E."/>
            <person name="Doricent M."/>
            <person name="Dorje P."/>
            <person name="Dorjee K."/>
            <person name="Dupes A."/>
            <person name="Elong R."/>
            <person name="Falk J."/>
            <person name="Farina A."/>
            <person name="Faro S."/>
            <person name="Ferguson D."/>
            <person name="Fisher S."/>
            <person name="Foley C.D."/>
            <person name="Franke A."/>
            <person name="Friedrich D."/>
            <person name="Gadbois L."/>
            <person name="Gearin G."/>
            <person name="Gearin C.R."/>
            <person name="Giannoukos G."/>
            <person name="Goode T."/>
            <person name="Graham J."/>
            <person name="Grandbois E."/>
            <person name="Grewal S."/>
            <person name="Gyaltsen K."/>
            <person name="Hafez N."/>
            <person name="Hagos B."/>
            <person name="Hall J."/>
            <person name="Henson C."/>
            <person name="Hollinger A."/>
            <person name="Honan T."/>
            <person name="Huard M.D."/>
            <person name="Hughes L."/>
            <person name="Hurhula B."/>
            <person name="Husby M.E."/>
            <person name="Kamat A."/>
            <person name="Kanga B."/>
            <person name="Kashin S."/>
            <person name="Khazanovich D."/>
            <person name="Kisner P."/>
            <person name="Lance K."/>
            <person name="Lara M."/>
            <person name="Lee W."/>
            <person name="Lennon N."/>
            <person name="Letendre F."/>
            <person name="LeVine R."/>
            <person name="Lipovsky A."/>
            <person name="Liu X."/>
            <person name="Liu J."/>
            <person name="Liu S."/>
            <person name="Lokyitsang T."/>
            <person name="Lokyitsang Y."/>
            <person name="Lubonja R."/>
            <person name="Lui A."/>
            <person name="MacDonald P."/>
            <person name="Magnisalis V."/>
            <person name="Maru K."/>
            <person name="Matthews C."/>
            <person name="McCusker W."/>
            <person name="McDonough S."/>
            <person name="Mehta T."/>
            <person name="Meldrim J."/>
            <person name="Meneus L."/>
            <person name="Mihai O."/>
            <person name="Mihalev A."/>
            <person name="Mihova T."/>
            <person name="Mittelman R."/>
            <person name="Mlenga V."/>
            <person name="Montmayeur A."/>
            <person name="Mulrain L."/>
            <person name="Navidi A."/>
            <person name="Naylor J."/>
            <person name="Negash T."/>
            <person name="Nguyen T."/>
            <person name="Nguyen N."/>
            <person name="Nicol R."/>
            <person name="Norbu C."/>
            <person name="Norbu N."/>
            <person name="Novod N."/>
            <person name="O'Neill B."/>
            <person name="Osman S."/>
            <person name="Markiewicz E."/>
            <person name="Oyono O.L."/>
            <person name="Patti C."/>
            <person name="Phunkhang P."/>
            <person name="Pierre F."/>
            <person name="Priest M."/>
            <person name="Raghuraman S."/>
            <person name="Rege F."/>
            <person name="Reyes R."/>
            <person name="Rise C."/>
            <person name="Rogov P."/>
            <person name="Ross K."/>
            <person name="Ryan E."/>
            <person name="Settipalli S."/>
            <person name="Shea T."/>
            <person name="Sherpa N."/>
            <person name="Shi L."/>
            <person name="Shih D."/>
            <person name="Sparrow T."/>
            <person name="Spaulding J."/>
            <person name="Stalker J."/>
            <person name="Stange-Thomann N."/>
            <person name="Stavropoulos S."/>
            <person name="Stone C."/>
            <person name="Strader C."/>
            <person name="Tesfaye S."/>
            <person name="Thomson T."/>
            <person name="Thoulutsang Y."/>
            <person name="Thoulutsang D."/>
            <person name="Topham K."/>
            <person name="Topping I."/>
            <person name="Tsamla T."/>
            <person name="Vassiliev H."/>
            <person name="Vo A."/>
            <person name="Wangchuk T."/>
            <person name="Wangdi T."/>
            <person name="Weiand M."/>
            <person name="Wilkinson J."/>
            <person name="Wilson A."/>
            <person name="Yadav S."/>
            <person name="Young G."/>
            <person name="Yu Q."/>
            <person name="Zembek L."/>
            <person name="Zhong D."/>
            <person name="Zimmer A."/>
            <person name="Zwirko Z."/>
            <person name="Jaffe D.B."/>
            <person name="Alvarez P."/>
            <person name="Brockman W."/>
            <person name="Butler J."/>
            <person name="Chin C."/>
            <person name="Gnerre S."/>
            <person name="Grabherr M."/>
            <person name="Kleber M."/>
            <person name="Mauceli E."/>
            <person name="MacCallum I."/>
        </authorList>
    </citation>
    <scope>NUCLEOTIDE SEQUENCE [LARGE SCALE GENOMIC DNA]</scope>
    <source>
        <strain evidence="6">Tucson 14030-0811.24</strain>
    </source>
</reference>
<dbReference type="InterPro" id="IPR054577">
    <property type="entry name" value="OBP47-like_dom"/>
</dbReference>
<evidence type="ECO:0000259" key="4">
    <source>
        <dbReference type="Pfam" id="PF22651"/>
    </source>
</evidence>
<evidence type="ECO:0000256" key="2">
    <source>
        <dbReference type="ARBA" id="ARBA00008098"/>
    </source>
</evidence>
<proteinExistence type="inferred from homology"/>
<dbReference type="InParanoid" id="B4N677"/>
<dbReference type="OrthoDB" id="7730192at2759"/>
<sequence>MDASMGLPSFIIARGNAFQELEQNDLSQNVQNQSPTFTGSRVTANPAVPMNEDCEFNNVDTMHDFCCDLHDESRLFTECQINWHEKIHYTNDQEEQLYMFCTSECTFNSSDFLRPNRQSLNLRAVREHLESELADDADEALLYQTYIKCDKHAISLLPRPSVKQLAKRLTRYGCHPYPGLVMECVSNEMILNCPAHRFHESPQCKTSRDYLRECMHYVKY</sequence>
<comment type="subcellular location">
    <subcellularLocation>
        <location evidence="1">Secreted</location>
    </subcellularLocation>
</comment>
<dbReference type="PANTHER" id="PTHR21066">
    <property type="entry name" value="ODORANT-BINDING PROTEIN 59A-RELATED"/>
    <property type="match status" value="1"/>
</dbReference>
<dbReference type="AlphaFoldDB" id="B4N677"/>
<keyword evidence="6" id="KW-1185">Reference proteome</keyword>
<feature type="domain" description="OBP47-like" evidence="4">
    <location>
        <begin position="74"/>
        <end position="210"/>
    </location>
</feature>
<evidence type="ECO:0000313" key="6">
    <source>
        <dbReference type="Proteomes" id="UP000007798"/>
    </source>
</evidence>
<evidence type="ECO:0000313" key="5">
    <source>
        <dbReference type="EMBL" id="EDW79866.2"/>
    </source>
</evidence>
<dbReference type="PANTHER" id="PTHR21066:SF15">
    <property type="entry name" value="GH25962P-RELATED"/>
    <property type="match status" value="1"/>
</dbReference>
<dbReference type="HOGENOM" id="CLU_1379452_0_0_1"/>
<dbReference type="GO" id="GO:0005576">
    <property type="term" value="C:extracellular region"/>
    <property type="evidence" value="ECO:0007669"/>
    <property type="project" value="UniProtKB-SubCell"/>
</dbReference>
<protein>
    <submittedName>
        <fullName evidence="5">Odorant-binding protein 46a</fullName>
    </submittedName>
</protein>
<dbReference type="eggNOG" id="ENOG502TB8C">
    <property type="taxonomic scope" value="Eukaryota"/>
</dbReference>
<dbReference type="InterPro" id="IPR052295">
    <property type="entry name" value="Odorant-binding_protein"/>
</dbReference>
<dbReference type="Gene3D" id="1.10.238.270">
    <property type="match status" value="1"/>
</dbReference>
<gene>
    <name evidence="5" type="primary">Dwil\Obp46a</name>
    <name evidence="5" type="ORF">Dwil_GK18014</name>
</gene>
<name>B4N677_DROWI</name>
<dbReference type="Pfam" id="PF22651">
    <property type="entry name" value="OBP47_like"/>
    <property type="match status" value="1"/>
</dbReference>
<organism evidence="5 6">
    <name type="scientific">Drosophila willistoni</name>
    <name type="common">Fruit fly</name>
    <dbReference type="NCBI Taxonomy" id="7260"/>
    <lineage>
        <taxon>Eukaryota</taxon>
        <taxon>Metazoa</taxon>
        <taxon>Ecdysozoa</taxon>
        <taxon>Arthropoda</taxon>
        <taxon>Hexapoda</taxon>
        <taxon>Insecta</taxon>
        <taxon>Pterygota</taxon>
        <taxon>Neoptera</taxon>
        <taxon>Endopterygota</taxon>
        <taxon>Diptera</taxon>
        <taxon>Brachycera</taxon>
        <taxon>Muscomorpha</taxon>
        <taxon>Ephydroidea</taxon>
        <taxon>Drosophilidae</taxon>
        <taxon>Drosophila</taxon>
        <taxon>Sophophora</taxon>
    </lineage>
</organism>
<evidence type="ECO:0000256" key="3">
    <source>
        <dbReference type="ARBA" id="ARBA00022525"/>
    </source>
</evidence>
<accession>B4N677</accession>
<comment type="similarity">
    <text evidence="2">Belongs to the PBP/GOBP family.</text>
</comment>
<dbReference type="SMR" id="B4N677"/>
<dbReference type="FunCoup" id="B4N677">
    <property type="interactions" value="18"/>
</dbReference>
<dbReference type="Proteomes" id="UP000007798">
    <property type="component" value="Unassembled WGS sequence"/>
</dbReference>